<dbReference type="RefSeq" id="XP_020362476.1">
    <property type="nucleotide sequence ID" value="XM_020506887.2"/>
</dbReference>
<dbReference type="PANTHER" id="PTHR46551:SF1">
    <property type="entry name" value="SAP DOMAIN-CONTAINING RIBONUCLEOPROTEIN"/>
    <property type="match status" value="1"/>
</dbReference>
<dbReference type="InterPro" id="IPR052240">
    <property type="entry name" value="SAP_domain_ribonucleoprotein"/>
</dbReference>
<organism evidence="5 6">
    <name type="scientific">Oncorhynchus kisutch</name>
    <name type="common">Coho salmon</name>
    <name type="synonym">Salmo kisutch</name>
    <dbReference type="NCBI Taxonomy" id="8019"/>
    <lineage>
        <taxon>Eukaryota</taxon>
        <taxon>Metazoa</taxon>
        <taxon>Chordata</taxon>
        <taxon>Craniata</taxon>
        <taxon>Vertebrata</taxon>
        <taxon>Euteleostomi</taxon>
        <taxon>Actinopterygii</taxon>
        <taxon>Neopterygii</taxon>
        <taxon>Teleostei</taxon>
        <taxon>Protacanthopterygii</taxon>
        <taxon>Salmoniformes</taxon>
        <taxon>Salmonidae</taxon>
        <taxon>Salmoninae</taxon>
        <taxon>Oncorhynchus</taxon>
    </lineage>
</organism>
<accession>A0A8C7K3M0</accession>
<reference evidence="5" key="2">
    <citation type="submission" date="2025-09" db="UniProtKB">
        <authorList>
            <consortium name="Ensembl"/>
        </authorList>
    </citation>
    <scope>IDENTIFICATION</scope>
</reference>
<dbReference type="PANTHER" id="PTHR46551">
    <property type="entry name" value="SAP DOMAIN-CONTAINING RIBONUCLEOPROTEIN"/>
    <property type="match status" value="1"/>
</dbReference>
<sequence>MQIRKPNERLFHSCNSVPDGHQKEPFKKSRSFANDLPLQQSKMAEVVELQKLKLAELKHECETRGLDVKGNKVELITRLQAYLEEHEDDMGLNEDDVLGEEPEDLTKEDAITEDNDKKPIVSEETAEKKVVKITPPASVDERVQKRAERFNVPASADGKKAIRAARFGLPAAAPPTSTPGVTVNKSTAVSVEQLKKRAERFGGNVSSVSKKVEEDEKLKKRKERFGILAAVTPDVEAKKRKRSERFGNVTV</sequence>
<dbReference type="GO" id="GO:0016973">
    <property type="term" value="P:poly(A)+ mRNA export from nucleus"/>
    <property type="evidence" value="ECO:0007669"/>
    <property type="project" value="TreeGrafter"/>
</dbReference>
<dbReference type="SUPFAM" id="SSF68906">
    <property type="entry name" value="SAP domain"/>
    <property type="match status" value="1"/>
</dbReference>
<protein>
    <submittedName>
        <fullName evidence="5">SAP domain-containing ribonucleoprotein</fullName>
    </submittedName>
</protein>
<evidence type="ECO:0000256" key="1">
    <source>
        <dbReference type="ARBA" id="ARBA00022553"/>
    </source>
</evidence>
<name>A0A8C7K3M0_ONCKI</name>
<dbReference type="Pfam" id="PF02037">
    <property type="entry name" value="SAP"/>
    <property type="match status" value="1"/>
</dbReference>
<dbReference type="PROSITE" id="PS50800">
    <property type="entry name" value="SAP"/>
    <property type="match status" value="1"/>
</dbReference>
<dbReference type="Ensembl" id="ENSOKIT00005101592.1">
    <property type="protein sequence ID" value="ENSOKIP00005094979.1"/>
    <property type="gene ID" value="ENSOKIG00005041445.1"/>
</dbReference>
<keyword evidence="1" id="KW-0597">Phosphoprotein</keyword>
<dbReference type="KEGG" id="oki:109908282"/>
<comment type="similarity">
    <text evidence="2">Belongs to the SAP domain-containing ribonucleoprotein family.</text>
</comment>
<reference evidence="5" key="1">
    <citation type="submission" date="2025-08" db="UniProtKB">
        <authorList>
            <consortium name="Ensembl"/>
        </authorList>
    </citation>
    <scope>IDENTIFICATION</scope>
</reference>
<evidence type="ECO:0000256" key="3">
    <source>
        <dbReference type="SAM" id="MobiDB-lite"/>
    </source>
</evidence>
<evidence type="ECO:0000259" key="4">
    <source>
        <dbReference type="PROSITE" id="PS50800"/>
    </source>
</evidence>
<gene>
    <name evidence="5" type="primary">LOC109908282</name>
</gene>
<evidence type="ECO:0000256" key="2">
    <source>
        <dbReference type="ARBA" id="ARBA00046328"/>
    </source>
</evidence>
<evidence type="ECO:0000313" key="6">
    <source>
        <dbReference type="Proteomes" id="UP000694557"/>
    </source>
</evidence>
<dbReference type="InterPro" id="IPR003034">
    <property type="entry name" value="SAP_dom"/>
</dbReference>
<feature type="domain" description="SAP" evidence="4">
    <location>
        <begin position="49"/>
        <end position="83"/>
    </location>
</feature>
<dbReference type="GeneID" id="109908282"/>
<dbReference type="Proteomes" id="UP000694557">
    <property type="component" value="Unassembled WGS sequence"/>
</dbReference>
<feature type="region of interest" description="Disordered" evidence="3">
    <location>
        <begin position="1"/>
        <end position="27"/>
    </location>
</feature>
<dbReference type="GeneTree" id="ENSGT00390000002944"/>
<evidence type="ECO:0000313" key="5">
    <source>
        <dbReference type="Ensembl" id="ENSOKIP00005094979.1"/>
    </source>
</evidence>
<feature type="region of interest" description="Disordered" evidence="3">
    <location>
        <begin position="93"/>
        <end position="133"/>
    </location>
</feature>
<dbReference type="AlphaFoldDB" id="A0A8C7K3M0"/>
<dbReference type="SMART" id="SM00513">
    <property type="entry name" value="SAP"/>
    <property type="match status" value="1"/>
</dbReference>
<feature type="compositionally biased region" description="Basic and acidic residues" evidence="3">
    <location>
        <begin position="1"/>
        <end position="11"/>
    </location>
</feature>
<feature type="compositionally biased region" description="Acidic residues" evidence="3">
    <location>
        <begin position="93"/>
        <end position="103"/>
    </location>
</feature>
<dbReference type="Gene3D" id="1.10.720.30">
    <property type="entry name" value="SAP domain"/>
    <property type="match status" value="1"/>
</dbReference>
<proteinExistence type="inferred from homology"/>
<dbReference type="GO" id="GO:0005634">
    <property type="term" value="C:nucleus"/>
    <property type="evidence" value="ECO:0007669"/>
    <property type="project" value="TreeGrafter"/>
</dbReference>
<dbReference type="InterPro" id="IPR036361">
    <property type="entry name" value="SAP_dom_sf"/>
</dbReference>
<keyword evidence="6" id="KW-1185">Reference proteome</keyword>
<feature type="compositionally biased region" description="Basic and acidic residues" evidence="3">
    <location>
        <begin position="104"/>
        <end position="130"/>
    </location>
</feature>